<accession>G0U6X9</accession>
<dbReference type="EMBL" id="HE573026">
    <property type="protein sequence ID" value="CCC51636.1"/>
    <property type="molecule type" value="Genomic_DNA"/>
</dbReference>
<evidence type="ECO:0000313" key="3">
    <source>
        <dbReference type="EMBL" id="CCC51636.1"/>
    </source>
</evidence>
<dbReference type="InterPro" id="IPR036291">
    <property type="entry name" value="NAD(P)-bd_dom_sf"/>
</dbReference>
<proteinExistence type="inferred from homology"/>
<organism evidence="3">
    <name type="scientific">Trypanosoma vivax (strain Y486)</name>
    <dbReference type="NCBI Taxonomy" id="1055687"/>
    <lineage>
        <taxon>Eukaryota</taxon>
        <taxon>Discoba</taxon>
        <taxon>Euglenozoa</taxon>
        <taxon>Kinetoplastea</taxon>
        <taxon>Metakinetoplastina</taxon>
        <taxon>Trypanosomatida</taxon>
        <taxon>Trypanosomatidae</taxon>
        <taxon>Trypanosoma</taxon>
        <taxon>Duttonella</taxon>
    </lineage>
</organism>
<dbReference type="GO" id="GO:0016616">
    <property type="term" value="F:oxidoreductase activity, acting on the CH-OH group of donors, NAD or NADP as acceptor"/>
    <property type="evidence" value="ECO:0007669"/>
    <property type="project" value="TreeGrafter"/>
</dbReference>
<dbReference type="Gene3D" id="3.40.50.720">
    <property type="entry name" value="NAD(P)-binding Rossmann-like Domain"/>
    <property type="match status" value="1"/>
</dbReference>
<dbReference type="Pfam" id="PF00106">
    <property type="entry name" value="adh_short"/>
    <property type="match status" value="2"/>
</dbReference>
<keyword evidence="2" id="KW-0560">Oxidoreductase</keyword>
<evidence type="ECO:0000256" key="2">
    <source>
        <dbReference type="ARBA" id="ARBA00023002"/>
    </source>
</evidence>
<dbReference type="InterPro" id="IPR002347">
    <property type="entry name" value="SDR_fam"/>
</dbReference>
<reference evidence="3" key="1">
    <citation type="journal article" date="2012" name="Proc. Natl. Acad. Sci. U.S.A.">
        <title>Antigenic diversity is generated by distinct evolutionary mechanisms in African trypanosome species.</title>
        <authorList>
            <person name="Jackson A.P."/>
            <person name="Berry A."/>
            <person name="Aslett M."/>
            <person name="Allison H.C."/>
            <person name="Burton P."/>
            <person name="Vavrova-Anderson J."/>
            <person name="Brown R."/>
            <person name="Browne H."/>
            <person name="Corton N."/>
            <person name="Hauser H."/>
            <person name="Gamble J."/>
            <person name="Gilderthorp R."/>
            <person name="Marcello L."/>
            <person name="McQuillan J."/>
            <person name="Otto T.D."/>
            <person name="Quail M.A."/>
            <person name="Sanders M.J."/>
            <person name="van Tonder A."/>
            <person name="Ginger M.L."/>
            <person name="Field M.C."/>
            <person name="Barry J.D."/>
            <person name="Hertz-Fowler C."/>
            <person name="Berriman M."/>
        </authorList>
    </citation>
    <scope>NUCLEOTIDE SEQUENCE</scope>
    <source>
        <strain evidence="3">Y486</strain>
    </source>
</reference>
<protein>
    <recommendedName>
        <fullName evidence="4">Short-chain dehydrogenase</fullName>
    </recommendedName>
</protein>
<evidence type="ECO:0000256" key="1">
    <source>
        <dbReference type="ARBA" id="ARBA00006484"/>
    </source>
</evidence>
<evidence type="ECO:0008006" key="4">
    <source>
        <dbReference type="Google" id="ProtNLM"/>
    </source>
</evidence>
<dbReference type="PRINTS" id="PR00081">
    <property type="entry name" value="GDHRDH"/>
</dbReference>
<dbReference type="SUPFAM" id="SSF51735">
    <property type="entry name" value="NAD(P)-binding Rossmann-fold domains"/>
    <property type="match status" value="1"/>
</dbReference>
<gene>
    <name evidence="3" type="ORF">TVY486_1006830</name>
</gene>
<name>G0U6X9_TRYVY</name>
<comment type="similarity">
    <text evidence="1">Belongs to the short-chain dehydrogenases/reductases (SDR) family.</text>
</comment>
<dbReference type="VEuPathDB" id="TriTrypDB:TvY486_1006830"/>
<dbReference type="PANTHER" id="PTHR24322:SF736">
    <property type="entry name" value="RETINOL DEHYDROGENASE 10"/>
    <property type="match status" value="1"/>
</dbReference>
<sequence length="376" mass="41016">MIFLLFVSLVGWVLWSLYTILCYPRMLVAGKTVLITGGASGVGKCLATRFLQQGAKVHVWDHSIEKLEQLSLEAQTILSNNYKGDKNTTYNPNEKRDKCDGKSGDSECFRIVCDTNAGPVTFFTTTVVDLANRFQIRRLVSQMEPVDIIVNAASNRSSKAFFEHTEEAIEKIMQVNAICPLVLARAFLPSMLHKKDGHFVTITNVNGILGDAAQPDFSASQWAAVGAHESIQMLIRREGGCGRVRTTLFCPYNISCSPCCNVPPSSCAATPNPNASTHVPSGGLTARKNNVGILRRYLNPIRYTLTPSEAAEICMWAILHGVERVCTPYSLLFIAALRVLPVPWFMRLVAPTATAQTRPASCVGSAAQGAGKSKEC</sequence>
<dbReference type="AlphaFoldDB" id="G0U6X9"/>
<dbReference type="PANTHER" id="PTHR24322">
    <property type="entry name" value="PKSB"/>
    <property type="match status" value="1"/>
</dbReference>